<feature type="non-terminal residue" evidence="1">
    <location>
        <position position="205"/>
    </location>
</feature>
<dbReference type="InterPro" id="IPR031105">
    <property type="entry name" value="TRP_plant"/>
</dbReference>
<reference evidence="1 2" key="1">
    <citation type="submission" date="2020-10" db="EMBL/GenBank/DDBJ databases">
        <title>The Coptis chinensis genome and diversification of protoberbering-type alkaloids.</title>
        <authorList>
            <person name="Wang B."/>
            <person name="Shu S."/>
            <person name="Song C."/>
            <person name="Liu Y."/>
        </authorList>
    </citation>
    <scope>NUCLEOTIDE SEQUENCE [LARGE SCALE GENOMIC DNA]</scope>
    <source>
        <strain evidence="1">HL-2020</strain>
        <tissue evidence="1">Leaf</tissue>
    </source>
</reference>
<dbReference type="EMBL" id="JADFTS010000001">
    <property type="protein sequence ID" value="KAF9625725.1"/>
    <property type="molecule type" value="Genomic_DNA"/>
</dbReference>
<dbReference type="PANTHER" id="PTHR21717">
    <property type="entry name" value="TELOMERIC REPEAT BINDING PROTEIN"/>
    <property type="match status" value="1"/>
</dbReference>
<sequence>MVMCPTRSSEYPMDLDTKPPALVSSDSSVKVPLCTDPILHGPFPRYHDDVKLVSKDDDENSYGCTQPSTVTLKTFRAPPRIGDHRDLKAVGIRGSLESCPKLKDGDLFNSDGDMKPVFLEGKKLVTRQSKWGFMFTVAAQDSSSQSKILMVIEIDYVSLNDIGPSTFKEFLHALIFLISVKLDYQVLQDTELFIEIRKVQLVGSP</sequence>
<evidence type="ECO:0000313" key="2">
    <source>
        <dbReference type="Proteomes" id="UP000631114"/>
    </source>
</evidence>
<accession>A0A835IXQ8</accession>
<protein>
    <submittedName>
        <fullName evidence="1">Uncharacterized protein</fullName>
    </submittedName>
</protein>
<dbReference type="Proteomes" id="UP000631114">
    <property type="component" value="Unassembled WGS sequence"/>
</dbReference>
<dbReference type="PANTHER" id="PTHR21717:SF70">
    <property type="entry name" value="TELOMERE REPEAT-BINDING PROTEIN 2-RELATED"/>
    <property type="match status" value="1"/>
</dbReference>
<dbReference type="AlphaFoldDB" id="A0A835IXQ8"/>
<evidence type="ECO:0000313" key="1">
    <source>
        <dbReference type="EMBL" id="KAF9625725.1"/>
    </source>
</evidence>
<proteinExistence type="predicted"/>
<comment type="caution">
    <text evidence="1">The sequence shown here is derived from an EMBL/GenBank/DDBJ whole genome shotgun (WGS) entry which is preliminary data.</text>
</comment>
<keyword evidence="2" id="KW-1185">Reference proteome</keyword>
<gene>
    <name evidence="1" type="ORF">IFM89_026533</name>
</gene>
<organism evidence="1 2">
    <name type="scientific">Coptis chinensis</name>
    <dbReference type="NCBI Taxonomy" id="261450"/>
    <lineage>
        <taxon>Eukaryota</taxon>
        <taxon>Viridiplantae</taxon>
        <taxon>Streptophyta</taxon>
        <taxon>Embryophyta</taxon>
        <taxon>Tracheophyta</taxon>
        <taxon>Spermatophyta</taxon>
        <taxon>Magnoliopsida</taxon>
        <taxon>Ranunculales</taxon>
        <taxon>Ranunculaceae</taxon>
        <taxon>Coptidoideae</taxon>
        <taxon>Coptis</taxon>
    </lineage>
</organism>
<name>A0A835IXQ8_9MAGN</name>
<dbReference type="OrthoDB" id="2020981at2759"/>